<feature type="compositionally biased region" description="Low complexity" evidence="1">
    <location>
        <begin position="53"/>
        <end position="67"/>
    </location>
</feature>
<evidence type="ECO:0000256" key="2">
    <source>
        <dbReference type="SAM" id="SignalP"/>
    </source>
</evidence>
<feature type="chain" id="PRO_5036444249" evidence="2">
    <location>
        <begin position="21"/>
        <end position="67"/>
    </location>
</feature>
<gene>
    <name evidence="3" type="ORF">SAMN05444410_11716</name>
</gene>
<keyword evidence="2" id="KW-0732">Signal</keyword>
<accession>A0A8X8LCJ8</accession>
<keyword evidence="4" id="KW-1185">Reference proteome</keyword>
<evidence type="ECO:0000256" key="1">
    <source>
        <dbReference type="SAM" id="MobiDB-lite"/>
    </source>
</evidence>
<protein>
    <submittedName>
        <fullName evidence="3">Uncharacterized protein</fullName>
    </submittedName>
</protein>
<evidence type="ECO:0000313" key="3">
    <source>
        <dbReference type="EMBL" id="SDX47735.1"/>
    </source>
</evidence>
<dbReference type="AlphaFoldDB" id="A0A8X8LCJ8"/>
<comment type="caution">
    <text evidence="3">The sequence shown here is derived from an EMBL/GenBank/DDBJ whole genome shotgun (WGS) entry which is preliminary data.</text>
</comment>
<dbReference type="RefSeq" id="WP_092726265.1">
    <property type="nucleotide sequence ID" value="NZ_FNNO01000017.1"/>
</dbReference>
<sequence length="67" mass="7127">MKKLWVLAMAAFLVTGTAFAHEGKDGKKCDKSCCKKGANCRSKDKKETKEVKPAAAKTTVKAAPAKA</sequence>
<name>A0A8X8LCJ8_9BACT</name>
<dbReference type="EMBL" id="FNNO01000017">
    <property type="protein sequence ID" value="SDX47735.1"/>
    <property type="molecule type" value="Genomic_DNA"/>
</dbReference>
<feature type="signal peptide" evidence="2">
    <location>
        <begin position="1"/>
        <end position="20"/>
    </location>
</feature>
<dbReference type="Proteomes" id="UP000198711">
    <property type="component" value="Unassembled WGS sequence"/>
</dbReference>
<evidence type="ECO:0000313" key="4">
    <source>
        <dbReference type="Proteomes" id="UP000198711"/>
    </source>
</evidence>
<feature type="region of interest" description="Disordered" evidence="1">
    <location>
        <begin position="45"/>
        <end position="67"/>
    </location>
</feature>
<reference evidence="3 4" key="1">
    <citation type="submission" date="2016-10" db="EMBL/GenBank/DDBJ databases">
        <authorList>
            <person name="Varghese N."/>
            <person name="Submissions S."/>
        </authorList>
    </citation>
    <scope>NUCLEOTIDE SEQUENCE [LARGE SCALE GENOMIC DNA]</scope>
    <source>
        <strain evidence="3 4">DSM 25353</strain>
    </source>
</reference>
<organism evidence="3 4">
    <name type="scientific">Hydrobacter penzbergensis</name>
    <dbReference type="NCBI Taxonomy" id="1235997"/>
    <lineage>
        <taxon>Bacteria</taxon>
        <taxon>Pseudomonadati</taxon>
        <taxon>Bacteroidota</taxon>
        <taxon>Chitinophagia</taxon>
        <taxon>Chitinophagales</taxon>
        <taxon>Chitinophagaceae</taxon>
        <taxon>Hydrobacter</taxon>
    </lineage>
</organism>
<proteinExistence type="predicted"/>